<keyword evidence="5 9" id="KW-0378">Hydrolase</keyword>
<dbReference type="Pfam" id="PF13446">
    <property type="entry name" value="RPT"/>
    <property type="match status" value="4"/>
</dbReference>
<gene>
    <name evidence="9" type="primary">UBP2</name>
    <name evidence="9" type="ORF">Plec18167_009604</name>
</gene>
<evidence type="ECO:0000256" key="3">
    <source>
        <dbReference type="ARBA" id="ARBA00022670"/>
    </source>
</evidence>
<dbReference type="InterPro" id="IPR028889">
    <property type="entry name" value="USP"/>
</dbReference>
<dbReference type="PROSITE" id="PS00973">
    <property type="entry name" value="USP_2"/>
    <property type="match status" value="1"/>
</dbReference>
<evidence type="ECO:0000256" key="5">
    <source>
        <dbReference type="ARBA" id="ARBA00022801"/>
    </source>
</evidence>
<dbReference type="PANTHER" id="PTHR43982">
    <property type="entry name" value="UBIQUITIN CARBOXYL-TERMINAL HYDROLASE"/>
    <property type="match status" value="1"/>
</dbReference>
<evidence type="ECO:0000313" key="9">
    <source>
        <dbReference type="EMBL" id="KAL1864933.1"/>
    </source>
</evidence>
<dbReference type="InterPro" id="IPR018200">
    <property type="entry name" value="USP_CS"/>
</dbReference>
<dbReference type="CDD" id="cd02666">
    <property type="entry name" value="Peptidase_C19J"/>
    <property type="match status" value="1"/>
</dbReference>
<feature type="region of interest" description="Disordered" evidence="7">
    <location>
        <begin position="749"/>
        <end position="866"/>
    </location>
</feature>
<name>A0ABR3WMS0_9EURO</name>
<feature type="domain" description="USP" evidence="8">
    <location>
        <begin position="623"/>
        <end position="1201"/>
    </location>
</feature>
<evidence type="ECO:0000256" key="1">
    <source>
        <dbReference type="ARBA" id="ARBA00000707"/>
    </source>
</evidence>
<evidence type="ECO:0000256" key="6">
    <source>
        <dbReference type="ARBA" id="ARBA00022807"/>
    </source>
</evidence>
<dbReference type="GO" id="GO:0006508">
    <property type="term" value="P:proteolysis"/>
    <property type="evidence" value="ECO:0007669"/>
    <property type="project" value="UniProtKB-KW"/>
</dbReference>
<feature type="compositionally biased region" description="Polar residues" evidence="7">
    <location>
        <begin position="756"/>
        <end position="769"/>
    </location>
</feature>
<comment type="caution">
    <text evidence="9">The sequence shown here is derived from an EMBL/GenBank/DDBJ whole genome shotgun (WGS) entry which is preliminary data.</text>
</comment>
<dbReference type="GO" id="GO:0004843">
    <property type="term" value="F:cysteine-type deubiquitinase activity"/>
    <property type="evidence" value="ECO:0007669"/>
    <property type="project" value="UniProtKB-EC"/>
</dbReference>
<feature type="compositionally biased region" description="Low complexity" evidence="7">
    <location>
        <begin position="1227"/>
        <end position="1242"/>
    </location>
</feature>
<feature type="region of interest" description="Disordered" evidence="7">
    <location>
        <begin position="1218"/>
        <end position="1303"/>
    </location>
</feature>
<keyword evidence="3 9" id="KW-0645">Protease</keyword>
<accession>A0ABR3WMS0</accession>
<dbReference type="SUPFAM" id="SSF54001">
    <property type="entry name" value="Cysteine proteinases"/>
    <property type="match status" value="1"/>
</dbReference>
<dbReference type="InterPro" id="IPR038765">
    <property type="entry name" value="Papain-like_cys_pep_sf"/>
</dbReference>
<dbReference type="Proteomes" id="UP001583193">
    <property type="component" value="Unassembled WGS sequence"/>
</dbReference>
<dbReference type="PROSITE" id="PS00972">
    <property type="entry name" value="USP_1"/>
    <property type="match status" value="1"/>
</dbReference>
<dbReference type="PROSITE" id="PS50235">
    <property type="entry name" value="USP_3"/>
    <property type="match status" value="1"/>
</dbReference>
<comment type="catalytic activity">
    <reaction evidence="1">
        <text>Thiol-dependent hydrolysis of ester, thioester, amide, peptide and isopeptide bonds formed by the C-terminal Gly of ubiquitin (a 76-residue protein attached to proteins as an intracellular targeting signal).</text>
        <dbReference type="EC" id="3.4.19.12"/>
    </reaction>
</comment>
<reference evidence="9 10" key="1">
    <citation type="journal article" date="2024" name="IMA Fungus">
        <title>IMA Genome - F19 : A genome assembly and annotation guide to empower mycologists, including annotated draft genome sequences of Ceratocystis pirilliformis, Diaporthe australafricana, Fusarium ophioides, Paecilomyces lecythidis, and Sporothrix stenoceras.</title>
        <authorList>
            <person name="Aylward J."/>
            <person name="Wilson A.M."/>
            <person name="Visagie C.M."/>
            <person name="Spraker J."/>
            <person name="Barnes I."/>
            <person name="Buitendag C."/>
            <person name="Ceriani C."/>
            <person name="Del Mar Angel L."/>
            <person name="du Plessis D."/>
            <person name="Fuchs T."/>
            <person name="Gasser K."/>
            <person name="Kramer D."/>
            <person name="Li W."/>
            <person name="Munsamy K."/>
            <person name="Piso A."/>
            <person name="Price J.L."/>
            <person name="Sonnekus B."/>
            <person name="Thomas C."/>
            <person name="van der Nest A."/>
            <person name="van Dijk A."/>
            <person name="van Heerden A."/>
            <person name="van Vuuren N."/>
            <person name="Yilmaz N."/>
            <person name="Duong T.A."/>
            <person name="van der Merwe N.A."/>
            <person name="Wingfield M.J."/>
            <person name="Wingfield B.D."/>
        </authorList>
    </citation>
    <scope>NUCLEOTIDE SEQUENCE [LARGE SCALE GENOMIC DNA]</scope>
    <source>
        <strain evidence="9 10">CMW 18167</strain>
    </source>
</reference>
<keyword evidence="6" id="KW-0788">Thiol protease</keyword>
<protein>
    <recommendedName>
        <fullName evidence="2">ubiquitinyl hydrolase 1</fullName>
        <ecNumber evidence="2">3.4.19.12</ecNumber>
    </recommendedName>
</protein>
<dbReference type="PANTHER" id="PTHR43982:SF6">
    <property type="entry name" value="UBIQUITIN CARBOXYL-TERMINAL HYDROLASE 2-RELATED"/>
    <property type="match status" value="1"/>
</dbReference>
<feature type="compositionally biased region" description="Pro residues" evidence="7">
    <location>
        <begin position="846"/>
        <end position="860"/>
    </location>
</feature>
<evidence type="ECO:0000256" key="7">
    <source>
        <dbReference type="SAM" id="MobiDB-lite"/>
    </source>
</evidence>
<evidence type="ECO:0000256" key="2">
    <source>
        <dbReference type="ARBA" id="ARBA00012759"/>
    </source>
</evidence>
<evidence type="ECO:0000256" key="4">
    <source>
        <dbReference type="ARBA" id="ARBA00022786"/>
    </source>
</evidence>
<dbReference type="Gene3D" id="3.90.70.10">
    <property type="entry name" value="Cysteine proteinases"/>
    <property type="match status" value="2"/>
</dbReference>
<dbReference type="InterPro" id="IPR025305">
    <property type="entry name" value="UCH_repeat_domain"/>
</dbReference>
<evidence type="ECO:0000313" key="10">
    <source>
        <dbReference type="Proteomes" id="UP001583193"/>
    </source>
</evidence>
<dbReference type="InterPro" id="IPR044635">
    <property type="entry name" value="UBP14-like"/>
</dbReference>
<dbReference type="InterPro" id="IPR001394">
    <property type="entry name" value="Peptidase_C19_UCH"/>
</dbReference>
<keyword evidence="4" id="KW-0833">Ubl conjugation pathway</keyword>
<proteinExistence type="predicted"/>
<sequence>MFPANRYECIGKTAPRLASDINLYDPENPPSSGRNLLSQVPPVFLEGYNGTQQWISPTACQHAYITKTNQTILPPQTQRRGAGTIYRVATVCSQCRYHLQLITTYTKDVGQISQNQADHIHHFVYKSGRQRDGQSAEETTPKGQRVETFHYECSYLTCSAVASLRIASPLLGHQWVRLLTDPELLKERAEEAINAHPDRLEGVGHPLPINVLENLRTYISNALHDRQRSKSISAVNKRFMVCFGVEGLPCQDLLRFLEFHNENQGFWEPPRPQNTEVPPYHDPFNVFLDDIVHELSVLIQQRPPTEKKGHQIEQPPLAQDDILYTLGALNYPRAVGWREFQMPGTPCYEDLGAVEDMSSALIVEAYNRQVSVDPSRTPFYLQCLKTIASLRDGSEREVIDQAVMVAYSEGQYTEEDVVKAYKYFGLSHEDPNLTEDSIIGKFYAFLSATTHETETRKQLWRIGDSRRSERIKAAAEERVSTLEQALVFLGVDEKTPDDFIITMYTAKINDSPASRDLARRAVELIAEARKSDALSHFVKTGETGLGEMDVGDAYRLLQIPDRTVDDAAIMAAYTICVDEAPGQIETYNRALSIIAKEKDSAILGNLVSGFSTQSDRKLSEWPVGLQNIGNTCYLNSLLQFYFTVRPYREMVLDFENHKMDMDEDSLSRKQVGSRKVSRNEVERSQRFLQELRILFQNMITRPSSSVTPSPELARLTLISSTNEAAVRRKSTISGPRPGGLGEINGVPVLGPLGPPQTVTSDESTEQTVTAAPVTAEPSILRDSTMSDVDSEATLVDSSRNETPGPPMDNKENQPPLRNDSSEQETKPTSEGEKDAIPTDSQANPGPIGPPNRPPPVPPRPTSEAERQKQLLEEVEIGAQQDVTEVINNVLFQSQCAIRPRAIAPDGEQLDQVKDLFYGRTKSYITAERGVRSKEELWCDIKVDVASGSRDIYAAIDGAFDAQKVHVDGEIAEQFGSISKLPPILQIQVQRVQFDPIKKTSYKSTHHLELKETIYMDRYMDTQQEELMNRRRQCWAWKETLRVLEARKEELLRKEENDRQDMPALFDNARRVLEDLDAMKDDPETADDAIDIDPQTITELDQLSQITKTELAFVEQEIKDTQTMISSQFADYKHLPYRLYAVFVHHGSVEFGHYYIYIYDFKKDVWRKYNDSDVTEVHNRAEIFESQGRNPPTPYFLVYVNDAMKDRLVQPVCREIPESPASATEDSAGQATNAAAAQGDNPAMTSEDVDMEPPAYDEARTDSGPAGTADASTLDEKKKTDAGGSNAARIWSSDNRADAQNVEW</sequence>
<dbReference type="Pfam" id="PF00443">
    <property type="entry name" value="UCH"/>
    <property type="match status" value="1"/>
</dbReference>
<organism evidence="9 10">
    <name type="scientific">Paecilomyces lecythidis</name>
    <dbReference type="NCBI Taxonomy" id="3004212"/>
    <lineage>
        <taxon>Eukaryota</taxon>
        <taxon>Fungi</taxon>
        <taxon>Dikarya</taxon>
        <taxon>Ascomycota</taxon>
        <taxon>Pezizomycotina</taxon>
        <taxon>Eurotiomycetes</taxon>
        <taxon>Eurotiomycetidae</taxon>
        <taxon>Eurotiales</taxon>
        <taxon>Thermoascaceae</taxon>
        <taxon>Paecilomyces</taxon>
    </lineage>
</organism>
<keyword evidence="10" id="KW-1185">Reference proteome</keyword>
<evidence type="ECO:0000259" key="8">
    <source>
        <dbReference type="PROSITE" id="PS50235"/>
    </source>
</evidence>
<dbReference type="EMBL" id="JAVDPF010000067">
    <property type="protein sequence ID" value="KAL1864933.1"/>
    <property type="molecule type" value="Genomic_DNA"/>
</dbReference>
<dbReference type="EC" id="3.4.19.12" evidence="2"/>
<feature type="compositionally biased region" description="Basic and acidic residues" evidence="7">
    <location>
        <begin position="819"/>
        <end position="836"/>
    </location>
</feature>